<dbReference type="InterPro" id="IPR036259">
    <property type="entry name" value="MFS_trans_sf"/>
</dbReference>
<feature type="transmembrane region" description="Helical" evidence="7">
    <location>
        <begin position="26"/>
        <end position="50"/>
    </location>
</feature>
<evidence type="ECO:0000256" key="5">
    <source>
        <dbReference type="ARBA" id="ARBA00023136"/>
    </source>
</evidence>
<evidence type="ECO:0000256" key="3">
    <source>
        <dbReference type="ARBA" id="ARBA00022692"/>
    </source>
</evidence>
<feature type="transmembrane region" description="Helical" evidence="7">
    <location>
        <begin position="456"/>
        <end position="478"/>
    </location>
</feature>
<dbReference type="Pfam" id="PF00854">
    <property type="entry name" value="PTR2"/>
    <property type="match status" value="1"/>
</dbReference>
<evidence type="ECO:0000313" key="8">
    <source>
        <dbReference type="EMBL" id="KAH6829879.1"/>
    </source>
</evidence>
<comment type="similarity">
    <text evidence="6">Belongs to the major facilitator superfamily. Phosphate:H(+) symporter (TC 2.A.1.9) family.</text>
</comment>
<evidence type="ECO:0000313" key="9">
    <source>
        <dbReference type="Proteomes" id="UP001190926"/>
    </source>
</evidence>
<dbReference type="Gene3D" id="1.20.1250.20">
    <property type="entry name" value="MFS general substrate transporter like domains"/>
    <property type="match status" value="1"/>
</dbReference>
<keyword evidence="4 7" id="KW-1133">Transmembrane helix</keyword>
<dbReference type="SUPFAM" id="SSF103473">
    <property type="entry name" value="MFS general substrate transporter"/>
    <property type="match status" value="1"/>
</dbReference>
<gene>
    <name evidence="8" type="ORF">C2S53_005079</name>
</gene>
<reference evidence="8 9" key="1">
    <citation type="journal article" date="2021" name="Nat. Commun.">
        <title>Incipient diploidization of the medicinal plant Perilla within 10,000 years.</title>
        <authorList>
            <person name="Zhang Y."/>
            <person name="Shen Q."/>
            <person name="Leng L."/>
            <person name="Zhang D."/>
            <person name="Chen S."/>
            <person name="Shi Y."/>
            <person name="Ning Z."/>
            <person name="Chen S."/>
        </authorList>
    </citation>
    <scope>NUCLEOTIDE SEQUENCE [LARGE SCALE GENOMIC DNA]</scope>
    <source>
        <strain evidence="9">cv. PC099</strain>
    </source>
</reference>
<comment type="caution">
    <text evidence="8">The sequence shown here is derived from an EMBL/GenBank/DDBJ whole genome shotgun (WGS) entry which is preliminary data.</text>
</comment>
<feature type="transmembrane region" description="Helical" evidence="7">
    <location>
        <begin position="168"/>
        <end position="185"/>
    </location>
</feature>
<feature type="transmembrane region" description="Helical" evidence="7">
    <location>
        <begin position="417"/>
        <end position="436"/>
    </location>
</feature>
<feature type="transmembrane region" description="Helical" evidence="7">
    <location>
        <begin position="89"/>
        <end position="110"/>
    </location>
</feature>
<keyword evidence="9" id="KW-1185">Reference proteome</keyword>
<evidence type="ECO:0000256" key="2">
    <source>
        <dbReference type="ARBA" id="ARBA00005982"/>
    </source>
</evidence>
<feature type="transmembrane region" description="Helical" evidence="7">
    <location>
        <begin position="377"/>
        <end position="396"/>
    </location>
</feature>
<dbReference type="GO" id="GO:0016020">
    <property type="term" value="C:membrane"/>
    <property type="evidence" value="ECO:0007669"/>
    <property type="project" value="UniProtKB-SubCell"/>
</dbReference>
<accession>A0AAD4JAA5</accession>
<comment type="subcellular location">
    <subcellularLocation>
        <location evidence="1">Membrane</location>
        <topology evidence="1">Multi-pass membrane protein</topology>
    </subcellularLocation>
</comment>
<name>A0AAD4JAA5_PERFH</name>
<dbReference type="Proteomes" id="UP001190926">
    <property type="component" value="Unassembled WGS sequence"/>
</dbReference>
<dbReference type="PANTHER" id="PTHR11654">
    <property type="entry name" value="OLIGOPEPTIDE TRANSPORTER-RELATED"/>
    <property type="match status" value="1"/>
</dbReference>
<evidence type="ECO:0000256" key="4">
    <source>
        <dbReference type="ARBA" id="ARBA00022989"/>
    </source>
</evidence>
<feature type="transmembrane region" description="Helical" evidence="7">
    <location>
        <begin position="62"/>
        <end position="83"/>
    </location>
</feature>
<organism evidence="8 9">
    <name type="scientific">Perilla frutescens var. hirtella</name>
    <name type="common">Perilla citriodora</name>
    <name type="synonym">Perilla setoyensis</name>
    <dbReference type="NCBI Taxonomy" id="608512"/>
    <lineage>
        <taxon>Eukaryota</taxon>
        <taxon>Viridiplantae</taxon>
        <taxon>Streptophyta</taxon>
        <taxon>Embryophyta</taxon>
        <taxon>Tracheophyta</taxon>
        <taxon>Spermatophyta</taxon>
        <taxon>Magnoliopsida</taxon>
        <taxon>eudicotyledons</taxon>
        <taxon>Gunneridae</taxon>
        <taxon>Pentapetalae</taxon>
        <taxon>asterids</taxon>
        <taxon>lamiids</taxon>
        <taxon>Lamiales</taxon>
        <taxon>Lamiaceae</taxon>
        <taxon>Nepetoideae</taxon>
        <taxon>Elsholtzieae</taxon>
        <taxon>Perilla</taxon>
    </lineage>
</organism>
<dbReference type="InterPro" id="IPR000109">
    <property type="entry name" value="POT_fam"/>
</dbReference>
<keyword evidence="3 7" id="KW-0812">Transmembrane</keyword>
<evidence type="ECO:0000256" key="7">
    <source>
        <dbReference type="SAM" id="Phobius"/>
    </source>
</evidence>
<protein>
    <submittedName>
        <fullName evidence="8">Uncharacterized protein</fullName>
    </submittedName>
</protein>
<evidence type="ECO:0000256" key="6">
    <source>
        <dbReference type="ARBA" id="ARBA00044504"/>
    </source>
</evidence>
<sequence>MKNMIIRNLAAIFTKWLRYYFIFPKAVFFIWGLIGVHSWTEYAVVALLITHLADGILQLPKAVAVVNLLDGASALLIPIITYFSDTYLGPFLVVVCTTFAYISGLLLFYLGARSLKSIEKQLLYATVILVGLGRGGRDIQLKEFLADQCRTKNGLAEEEEQVESRRKIWWRSAYILGIVASVYLWKEASWMQRCKILTIAMGIAFAVFLVGFSFYERKKPAAKTTLNDMLRLLYAAVTKRHHTQGWLNRAVVEQSSSNPEEQVREGELCTVEQVEQLKSLLTMLPLWSTFLIYGLLLATGNTFFYEQTSYTANYLGHIPTFSDEESDYACNDLPQISNVVPDVIFVILRYFTSFTVSRLCDFLLSRYWGDKIPRRVMLVRIGMGLAVSPVCCVVAWKIEEYRVSRRLHHAICIRFPWLFPQFVLLGLVEGLVFSAMENIYSSVVPESLRKYGPTFTQFALNIGHFISLIFIVIFRDLFKNDLDLSRLGVYYRNLGCVCAVNFGIYCYVATYYAKQEPSDAEADVPELPLEQLLQGPLPESSGYEASEQQVG</sequence>
<feature type="transmembrane region" description="Helical" evidence="7">
    <location>
        <begin position="197"/>
        <end position="215"/>
    </location>
</feature>
<evidence type="ECO:0000256" key="1">
    <source>
        <dbReference type="ARBA" id="ARBA00004141"/>
    </source>
</evidence>
<proteinExistence type="inferred from homology"/>
<dbReference type="EMBL" id="SDAM02000103">
    <property type="protein sequence ID" value="KAH6829879.1"/>
    <property type="molecule type" value="Genomic_DNA"/>
</dbReference>
<comment type="similarity">
    <text evidence="2">Belongs to the major facilitator superfamily. Proton-dependent oligopeptide transporter (POT/PTR) (TC 2.A.17) family.</text>
</comment>
<feature type="transmembrane region" description="Helical" evidence="7">
    <location>
        <begin position="284"/>
        <end position="305"/>
    </location>
</feature>
<keyword evidence="5 7" id="KW-0472">Membrane</keyword>
<dbReference type="AlphaFoldDB" id="A0AAD4JAA5"/>
<feature type="transmembrane region" description="Helical" evidence="7">
    <location>
        <begin position="490"/>
        <end position="513"/>
    </location>
</feature>
<dbReference type="GO" id="GO:0022857">
    <property type="term" value="F:transmembrane transporter activity"/>
    <property type="evidence" value="ECO:0007669"/>
    <property type="project" value="InterPro"/>
</dbReference>